<sequence length="146" mass="16648">MIGYTDSDWVGSIDDLKSTSRYAFSLGSGFFSWASKKQATIAQSTTKVEYIAAAETTSQAIWLRRILEEMSEQQDGPTVIYCDNKSTIAMTKNPIHHQRTKHIAIKYHFIREAETTKQIQLEYCSTENQVADIFTKALPRAKFEQL</sequence>
<keyword evidence="2" id="KW-1185">Reference proteome</keyword>
<evidence type="ECO:0000313" key="2">
    <source>
        <dbReference type="Proteomes" id="UP000075243"/>
    </source>
</evidence>
<dbReference type="CDD" id="cd09272">
    <property type="entry name" value="RNase_HI_RT_Ty1"/>
    <property type="match status" value="1"/>
</dbReference>
<accession>A0A151SDM7</accession>
<dbReference type="OMA" id="DNQGPIR"/>
<organism evidence="1 2">
    <name type="scientific">Cajanus cajan</name>
    <name type="common">Pigeon pea</name>
    <name type="synonym">Cajanus indicus</name>
    <dbReference type="NCBI Taxonomy" id="3821"/>
    <lineage>
        <taxon>Eukaryota</taxon>
        <taxon>Viridiplantae</taxon>
        <taxon>Streptophyta</taxon>
        <taxon>Embryophyta</taxon>
        <taxon>Tracheophyta</taxon>
        <taxon>Spermatophyta</taxon>
        <taxon>Magnoliopsida</taxon>
        <taxon>eudicotyledons</taxon>
        <taxon>Gunneridae</taxon>
        <taxon>Pentapetalae</taxon>
        <taxon>rosids</taxon>
        <taxon>fabids</taxon>
        <taxon>Fabales</taxon>
        <taxon>Fabaceae</taxon>
        <taxon>Papilionoideae</taxon>
        <taxon>50 kb inversion clade</taxon>
        <taxon>NPAAA clade</taxon>
        <taxon>indigoferoid/millettioid clade</taxon>
        <taxon>Phaseoleae</taxon>
        <taxon>Cajanus</taxon>
    </lineage>
</organism>
<dbReference type="PANTHER" id="PTHR11439">
    <property type="entry name" value="GAG-POL-RELATED RETROTRANSPOSON"/>
    <property type="match status" value="1"/>
</dbReference>
<dbReference type="AlphaFoldDB" id="A0A151SDM7"/>
<dbReference type="EMBL" id="KQ483418">
    <property type="protein sequence ID" value="KYP52896.1"/>
    <property type="molecule type" value="Genomic_DNA"/>
</dbReference>
<protein>
    <submittedName>
        <fullName evidence="1">Retrovirus-related Pol polyprotein from transposon TNT 1-94</fullName>
    </submittedName>
</protein>
<gene>
    <name evidence="1" type="ORF">KK1_025095</name>
</gene>
<dbReference type="Proteomes" id="UP000075243">
    <property type="component" value="Unassembled WGS sequence"/>
</dbReference>
<proteinExistence type="predicted"/>
<name>A0A151SDM7_CAJCA</name>
<reference evidence="1" key="1">
    <citation type="journal article" date="2012" name="Nat. Biotechnol.">
        <title>Draft genome sequence of pigeonpea (Cajanus cajan), an orphan legume crop of resource-poor farmers.</title>
        <authorList>
            <person name="Varshney R.K."/>
            <person name="Chen W."/>
            <person name="Li Y."/>
            <person name="Bharti A.K."/>
            <person name="Saxena R.K."/>
            <person name="Schlueter J.A."/>
            <person name="Donoghue M.T."/>
            <person name="Azam S."/>
            <person name="Fan G."/>
            <person name="Whaley A.M."/>
            <person name="Farmer A.D."/>
            <person name="Sheridan J."/>
            <person name="Iwata A."/>
            <person name="Tuteja R."/>
            <person name="Penmetsa R.V."/>
            <person name="Wu W."/>
            <person name="Upadhyaya H.D."/>
            <person name="Yang S.P."/>
            <person name="Shah T."/>
            <person name="Saxena K.B."/>
            <person name="Michael T."/>
            <person name="McCombie W.R."/>
            <person name="Yang B."/>
            <person name="Zhang G."/>
            <person name="Yang H."/>
            <person name="Wang J."/>
            <person name="Spillane C."/>
            <person name="Cook D.R."/>
            <person name="May G.D."/>
            <person name="Xu X."/>
            <person name="Jackson S.A."/>
        </authorList>
    </citation>
    <scope>NUCLEOTIDE SEQUENCE [LARGE SCALE GENOMIC DNA]</scope>
</reference>
<evidence type="ECO:0000313" key="1">
    <source>
        <dbReference type="EMBL" id="KYP52896.1"/>
    </source>
</evidence>
<dbReference type="Gramene" id="C.cajan_24236.t">
    <property type="protein sequence ID" value="C.cajan_24236.t.cds1"/>
    <property type="gene ID" value="C.cajan_24236"/>
</dbReference>
<dbReference type="PANTHER" id="PTHR11439:SF502">
    <property type="entry name" value="SECRETED RXLR EFFECTOR PROTEIN 161-LIKE"/>
    <property type="match status" value="1"/>
</dbReference>